<dbReference type="HOGENOM" id="CLU_079303_0_0_0"/>
<evidence type="ECO:0000313" key="2">
    <source>
        <dbReference type="EMBL" id="ADV82559.1"/>
    </source>
</evidence>
<protein>
    <recommendedName>
        <fullName evidence="4">DUF1275 domain-containing protein</fullName>
    </recommendedName>
</protein>
<dbReference type="PANTHER" id="PTHR37314">
    <property type="entry name" value="SLR0142 PROTEIN"/>
    <property type="match status" value="1"/>
</dbReference>
<feature type="transmembrane region" description="Helical" evidence="1">
    <location>
        <begin position="63"/>
        <end position="81"/>
    </location>
</feature>
<dbReference type="EMBL" id="CP002467">
    <property type="protein sequence ID" value="ADV82559.1"/>
    <property type="molecule type" value="Genomic_DNA"/>
</dbReference>
<feature type="transmembrane region" description="Helical" evidence="1">
    <location>
        <begin position="117"/>
        <end position="134"/>
    </location>
</feature>
<dbReference type="AlphaFoldDB" id="E8V468"/>
<proteinExistence type="predicted"/>
<keyword evidence="1" id="KW-0472">Membrane</keyword>
<dbReference type="OrthoDB" id="7057004at2"/>
<evidence type="ECO:0008006" key="4">
    <source>
        <dbReference type="Google" id="ProtNLM"/>
    </source>
</evidence>
<dbReference type="InterPro" id="IPR010699">
    <property type="entry name" value="DUF1275"/>
</dbReference>
<feature type="transmembrane region" description="Helical" evidence="1">
    <location>
        <begin position="93"/>
        <end position="111"/>
    </location>
</feature>
<dbReference type="Pfam" id="PF06912">
    <property type="entry name" value="DUF1275"/>
    <property type="match status" value="1"/>
</dbReference>
<feature type="transmembrane region" description="Helical" evidence="1">
    <location>
        <begin position="174"/>
        <end position="195"/>
    </location>
</feature>
<evidence type="ECO:0000313" key="3">
    <source>
        <dbReference type="Proteomes" id="UP000006844"/>
    </source>
</evidence>
<keyword evidence="3" id="KW-1185">Reference proteome</keyword>
<sequence length="238" mass="26352">MSQFLTEGTRDLTRGVLLALGGGYLDGYTYLDHGRVFANSMTGNVVLLGINCLEPSWRQGLRHLPPIVMFMLGISAARILMVPRISAVVRKPALLVLTIEMATLAVLSFLRNTTPDIWFTMSIAFVASMQVEIFNKIHGNTYNSTFTTGNLRTLSEGVTDWLFRGERKDAGLRIIDFSLICVTFAFGAILAGLLAKRMGNRALWVEILLLTCVVILTEISPHSAGSVQRSRNRVEEKM</sequence>
<keyword evidence="1" id="KW-1133">Transmembrane helix</keyword>
<dbReference type="KEGG" id="tsa:AciPR4_1752"/>
<dbReference type="PANTHER" id="PTHR37314:SF4">
    <property type="entry name" value="UPF0700 TRANSMEMBRANE PROTEIN YOAK"/>
    <property type="match status" value="1"/>
</dbReference>
<accession>E8V468</accession>
<gene>
    <name evidence="2" type="ordered locus">AciPR4_1752</name>
</gene>
<keyword evidence="1" id="KW-0812">Transmembrane</keyword>
<dbReference type="RefSeq" id="WP_013568292.1">
    <property type="nucleotide sequence ID" value="NC_014963.1"/>
</dbReference>
<feature type="transmembrane region" description="Helical" evidence="1">
    <location>
        <begin position="201"/>
        <end position="219"/>
    </location>
</feature>
<name>E8V468_TERSS</name>
<dbReference type="eggNOG" id="COG3619">
    <property type="taxonomic scope" value="Bacteria"/>
</dbReference>
<organism evidence="2 3">
    <name type="scientific">Terriglobus saanensis (strain ATCC BAA-1853 / DSM 23119 / SP1PR4)</name>
    <dbReference type="NCBI Taxonomy" id="401053"/>
    <lineage>
        <taxon>Bacteria</taxon>
        <taxon>Pseudomonadati</taxon>
        <taxon>Acidobacteriota</taxon>
        <taxon>Terriglobia</taxon>
        <taxon>Terriglobales</taxon>
        <taxon>Acidobacteriaceae</taxon>
        <taxon>Terriglobus</taxon>
    </lineage>
</organism>
<reference evidence="2 3" key="1">
    <citation type="journal article" date="2012" name="Stand. Genomic Sci.">
        <title>Complete genome sequence of Terriglobus saanensis type strain SP1PR4(T), an Acidobacteria from tundra soil.</title>
        <authorList>
            <person name="Rawat S.R."/>
            <person name="Mannisto M.K."/>
            <person name="Starovoytov V."/>
            <person name="Goodwin L."/>
            <person name="Nolan M."/>
            <person name="Hauser L."/>
            <person name="Land M."/>
            <person name="Davenport K.W."/>
            <person name="Woyke T."/>
            <person name="Haggblom M.M."/>
        </authorList>
    </citation>
    <scope>NUCLEOTIDE SEQUENCE</scope>
    <source>
        <strain evidence="3">ATCC BAA-1853 / DSM 23119 / SP1PR4</strain>
    </source>
</reference>
<evidence type="ECO:0000256" key="1">
    <source>
        <dbReference type="SAM" id="Phobius"/>
    </source>
</evidence>
<dbReference type="Proteomes" id="UP000006844">
    <property type="component" value="Chromosome"/>
</dbReference>